<sequence length="60" mass="7207">MCKTQKNMAATIKRVSSRQELKKFIRFNYELYKDNPYSVPDLYSDMLNTFDKKKNAAFEF</sequence>
<comment type="caution">
    <text evidence="1">The sequence shown here is derived from an EMBL/GenBank/DDBJ whole genome shotgun (WGS) entry which is preliminary data.</text>
</comment>
<accession>A0A5J4P758</accession>
<name>A0A5J4P758_9ZZZZ</name>
<dbReference type="InterPro" id="IPR039968">
    <property type="entry name" value="BcerS-like"/>
</dbReference>
<dbReference type="PANTHER" id="PTHR41368">
    <property type="entry name" value="PROTEIN YGHO"/>
    <property type="match status" value="1"/>
</dbReference>
<dbReference type="AlphaFoldDB" id="A0A5J4P758"/>
<feature type="non-terminal residue" evidence="1">
    <location>
        <position position="60"/>
    </location>
</feature>
<protein>
    <submittedName>
        <fullName evidence="1">Uncharacterized protein</fullName>
    </submittedName>
</protein>
<dbReference type="EMBL" id="SNRY01010877">
    <property type="protein sequence ID" value="KAA6305216.1"/>
    <property type="molecule type" value="Genomic_DNA"/>
</dbReference>
<dbReference type="PANTHER" id="PTHR41368:SF1">
    <property type="entry name" value="PROTEIN YGHO"/>
    <property type="match status" value="1"/>
</dbReference>
<evidence type="ECO:0000313" key="1">
    <source>
        <dbReference type="EMBL" id="KAA6305216.1"/>
    </source>
</evidence>
<proteinExistence type="predicted"/>
<gene>
    <name evidence="1" type="ORF">EZS27_043132</name>
</gene>
<reference evidence="1" key="1">
    <citation type="submission" date="2019-03" db="EMBL/GenBank/DDBJ databases">
        <title>Single cell metagenomics reveals metabolic interactions within the superorganism composed of flagellate Streblomastix strix and complex community of Bacteroidetes bacteria on its surface.</title>
        <authorList>
            <person name="Treitli S.C."/>
            <person name="Kolisko M."/>
            <person name="Husnik F."/>
            <person name="Keeling P."/>
            <person name="Hampl V."/>
        </authorList>
    </citation>
    <scope>NUCLEOTIDE SEQUENCE</scope>
    <source>
        <strain evidence="1">STM</strain>
    </source>
</reference>
<organism evidence="1">
    <name type="scientific">termite gut metagenome</name>
    <dbReference type="NCBI Taxonomy" id="433724"/>
    <lineage>
        <taxon>unclassified sequences</taxon>
        <taxon>metagenomes</taxon>
        <taxon>organismal metagenomes</taxon>
    </lineage>
</organism>